<organism evidence="4">
    <name type="scientific">marine sediment metagenome</name>
    <dbReference type="NCBI Taxonomy" id="412755"/>
    <lineage>
        <taxon>unclassified sequences</taxon>
        <taxon>metagenomes</taxon>
        <taxon>ecological metagenomes</taxon>
    </lineage>
</organism>
<protein>
    <recommendedName>
        <fullName evidence="5">50S ribosomal protein L13</fullName>
    </recommendedName>
</protein>
<evidence type="ECO:0000313" key="4">
    <source>
        <dbReference type="EMBL" id="KKN45317.1"/>
    </source>
</evidence>
<dbReference type="InterPro" id="IPR005823">
    <property type="entry name" value="Ribosomal_uL13_bac-type"/>
</dbReference>
<evidence type="ECO:0000256" key="3">
    <source>
        <dbReference type="ARBA" id="ARBA00023274"/>
    </source>
</evidence>
<dbReference type="HAMAP" id="MF_01366">
    <property type="entry name" value="Ribosomal_uL13"/>
    <property type="match status" value="1"/>
</dbReference>
<comment type="caution">
    <text evidence="4">The sequence shown here is derived from an EMBL/GenBank/DDBJ whole genome shotgun (WGS) entry which is preliminary data.</text>
</comment>
<evidence type="ECO:0008006" key="5">
    <source>
        <dbReference type="Google" id="ProtNLM"/>
    </source>
</evidence>
<dbReference type="GO" id="GO:0003729">
    <property type="term" value="F:mRNA binding"/>
    <property type="evidence" value="ECO:0007669"/>
    <property type="project" value="TreeGrafter"/>
</dbReference>
<evidence type="ECO:0000256" key="1">
    <source>
        <dbReference type="ARBA" id="ARBA00006227"/>
    </source>
</evidence>
<dbReference type="GO" id="GO:0022625">
    <property type="term" value="C:cytosolic large ribosomal subunit"/>
    <property type="evidence" value="ECO:0007669"/>
    <property type="project" value="TreeGrafter"/>
</dbReference>
<dbReference type="Gene3D" id="3.90.1180.10">
    <property type="entry name" value="Ribosomal protein L13"/>
    <property type="match status" value="1"/>
</dbReference>
<dbReference type="EMBL" id="LAZR01001397">
    <property type="protein sequence ID" value="KKN45317.1"/>
    <property type="molecule type" value="Genomic_DNA"/>
</dbReference>
<keyword evidence="3" id="KW-0687">Ribonucleoprotein</keyword>
<dbReference type="PANTHER" id="PTHR11545:SF2">
    <property type="entry name" value="LARGE RIBOSOMAL SUBUNIT PROTEIN UL13M"/>
    <property type="match status" value="1"/>
</dbReference>
<dbReference type="GO" id="GO:0017148">
    <property type="term" value="P:negative regulation of translation"/>
    <property type="evidence" value="ECO:0007669"/>
    <property type="project" value="TreeGrafter"/>
</dbReference>
<dbReference type="InterPro" id="IPR005822">
    <property type="entry name" value="Ribosomal_uL13"/>
</dbReference>
<dbReference type="Pfam" id="PF00572">
    <property type="entry name" value="Ribosomal_L13"/>
    <property type="match status" value="1"/>
</dbReference>
<gene>
    <name evidence="4" type="ORF">LCGC14_0684270</name>
</gene>
<dbReference type="GO" id="GO:0006412">
    <property type="term" value="P:translation"/>
    <property type="evidence" value="ECO:0007669"/>
    <property type="project" value="InterPro"/>
</dbReference>
<dbReference type="FunFam" id="3.90.1180.10:FF:000001">
    <property type="entry name" value="50S ribosomal protein L13"/>
    <property type="match status" value="1"/>
</dbReference>
<accession>A0A0F9R7M7</accession>
<dbReference type="InterPro" id="IPR036899">
    <property type="entry name" value="Ribosomal_uL13_sf"/>
</dbReference>
<comment type="similarity">
    <text evidence="1">Belongs to the universal ribosomal protein uL13 family.</text>
</comment>
<keyword evidence="2" id="KW-0689">Ribosomal protein</keyword>
<evidence type="ECO:0000256" key="2">
    <source>
        <dbReference type="ARBA" id="ARBA00022980"/>
    </source>
</evidence>
<sequence length="142" mass="16392">MRTFTPKKDEIEKKWWVINAEGKILGRLATEVAILLRGKRKPEFAHFLDCGDFVVVINAEKINVTGKKLEQKKYYSHSGYPGGLKVKTLKELLDTKPEEVVRKAVWGMIPKGKLGRAVYKKLKVYRGSHHPHEAQMPQEYQF</sequence>
<dbReference type="NCBIfam" id="TIGR01066">
    <property type="entry name" value="rplM_bact"/>
    <property type="match status" value="1"/>
</dbReference>
<dbReference type="AlphaFoldDB" id="A0A0F9R7M7"/>
<dbReference type="GO" id="GO:0003735">
    <property type="term" value="F:structural constituent of ribosome"/>
    <property type="evidence" value="ECO:0007669"/>
    <property type="project" value="InterPro"/>
</dbReference>
<proteinExistence type="inferred from homology"/>
<dbReference type="PIRSF" id="PIRSF002181">
    <property type="entry name" value="Ribosomal_L13"/>
    <property type="match status" value="1"/>
</dbReference>
<name>A0A0F9R7M7_9ZZZZ</name>
<reference evidence="4" key="1">
    <citation type="journal article" date="2015" name="Nature">
        <title>Complex archaea that bridge the gap between prokaryotes and eukaryotes.</title>
        <authorList>
            <person name="Spang A."/>
            <person name="Saw J.H."/>
            <person name="Jorgensen S.L."/>
            <person name="Zaremba-Niedzwiedzka K."/>
            <person name="Martijn J."/>
            <person name="Lind A.E."/>
            <person name="van Eijk R."/>
            <person name="Schleper C."/>
            <person name="Guy L."/>
            <person name="Ettema T.J."/>
        </authorList>
    </citation>
    <scope>NUCLEOTIDE SEQUENCE</scope>
</reference>
<dbReference type="CDD" id="cd00392">
    <property type="entry name" value="Ribosomal_L13"/>
    <property type="match status" value="1"/>
</dbReference>
<dbReference type="PANTHER" id="PTHR11545">
    <property type="entry name" value="RIBOSOMAL PROTEIN L13"/>
    <property type="match status" value="1"/>
</dbReference>
<dbReference type="SUPFAM" id="SSF52161">
    <property type="entry name" value="Ribosomal protein L13"/>
    <property type="match status" value="1"/>
</dbReference>